<proteinExistence type="predicted"/>
<accession>A0A1Z2KXC6</accession>
<dbReference type="KEGG" id="salj:SMD11_1048"/>
<feature type="region of interest" description="Disordered" evidence="1">
    <location>
        <begin position="36"/>
        <end position="79"/>
    </location>
</feature>
<sequence length="91" mass="9054">MVGPGAGPSGSGPGHADLLQHALELWAVAVVSGCQDEGEGSASSLGDEMDLGGESSAGTSETLADLTTSSSRTASFRSTGSTWFVPRPAPF</sequence>
<gene>
    <name evidence="2" type="ORF">SMD11_1048</name>
</gene>
<protein>
    <submittedName>
        <fullName evidence="2">Uncharacterized protein</fullName>
    </submittedName>
</protein>
<feature type="compositionally biased region" description="Polar residues" evidence="1">
    <location>
        <begin position="56"/>
        <end position="66"/>
    </location>
</feature>
<dbReference type="Proteomes" id="UP000195755">
    <property type="component" value="Chromosome"/>
</dbReference>
<evidence type="ECO:0000256" key="1">
    <source>
        <dbReference type="SAM" id="MobiDB-lite"/>
    </source>
</evidence>
<evidence type="ECO:0000313" key="3">
    <source>
        <dbReference type="Proteomes" id="UP000195755"/>
    </source>
</evidence>
<dbReference type="EMBL" id="CP021744">
    <property type="protein sequence ID" value="ARZ66712.1"/>
    <property type="molecule type" value="Genomic_DNA"/>
</dbReference>
<reference evidence="2 3" key="1">
    <citation type="submission" date="2017-06" db="EMBL/GenBank/DDBJ databases">
        <title>Streptomyces albireticuli Genome sequencing and assembly.</title>
        <authorList>
            <person name="Wang Y."/>
            <person name="Du B."/>
            <person name="Ding Y."/>
            <person name="Liu H."/>
            <person name="Hou Q."/>
            <person name="Liu K."/>
            <person name="Yao L."/>
            <person name="Wang C."/>
        </authorList>
    </citation>
    <scope>NUCLEOTIDE SEQUENCE [LARGE SCALE GENOMIC DNA]</scope>
    <source>
        <strain evidence="2 3">MDJK11</strain>
    </source>
</reference>
<dbReference type="AlphaFoldDB" id="A0A1Z2KXC6"/>
<organism evidence="2 3">
    <name type="scientific">Streptomyces albireticuli</name>
    <dbReference type="NCBI Taxonomy" id="1940"/>
    <lineage>
        <taxon>Bacteria</taxon>
        <taxon>Bacillati</taxon>
        <taxon>Actinomycetota</taxon>
        <taxon>Actinomycetes</taxon>
        <taxon>Kitasatosporales</taxon>
        <taxon>Streptomycetaceae</taxon>
        <taxon>Streptomyces</taxon>
    </lineage>
</organism>
<feature type="compositionally biased region" description="Low complexity" evidence="1">
    <location>
        <begin position="67"/>
        <end position="79"/>
    </location>
</feature>
<name>A0A1Z2KXC6_9ACTN</name>
<evidence type="ECO:0000313" key="2">
    <source>
        <dbReference type="EMBL" id="ARZ66712.1"/>
    </source>
</evidence>